<dbReference type="Gene3D" id="3.40.50.300">
    <property type="entry name" value="P-loop containing nucleotide triphosphate hydrolases"/>
    <property type="match status" value="1"/>
</dbReference>
<dbReference type="PANTHER" id="PTHR11088:SF60">
    <property type="entry name" value="TRNA DIMETHYLALLYLTRANSFERASE"/>
    <property type="match status" value="1"/>
</dbReference>
<evidence type="ECO:0000256" key="11">
    <source>
        <dbReference type="RuleBase" id="RU003783"/>
    </source>
</evidence>
<evidence type="ECO:0000256" key="13">
    <source>
        <dbReference type="RuleBase" id="RU003785"/>
    </source>
</evidence>
<gene>
    <name evidence="10 14" type="primary">miaA</name>
    <name evidence="14" type="ORF">FYJ80_07045</name>
</gene>
<dbReference type="SUPFAM" id="SSF52540">
    <property type="entry name" value="P-loop containing nucleoside triphosphate hydrolases"/>
    <property type="match status" value="2"/>
</dbReference>
<dbReference type="Pfam" id="PF01715">
    <property type="entry name" value="IPPT"/>
    <property type="match status" value="1"/>
</dbReference>
<reference evidence="14 15" key="1">
    <citation type="submission" date="2019-08" db="EMBL/GenBank/DDBJ databases">
        <title>In-depth cultivation of the pig gut microbiome towards novel bacterial diversity and tailored functional studies.</title>
        <authorList>
            <person name="Wylensek D."/>
            <person name="Hitch T.C.A."/>
            <person name="Clavel T."/>
        </authorList>
    </citation>
    <scope>NUCLEOTIDE SEQUENCE [LARGE SCALE GENOMIC DNA]</scope>
    <source>
        <strain evidence="14 15">NM-380-WT-3C1</strain>
    </source>
</reference>
<evidence type="ECO:0000256" key="12">
    <source>
        <dbReference type="RuleBase" id="RU003784"/>
    </source>
</evidence>
<feature type="region of interest" description="Interaction with substrate tRNA" evidence="10">
    <location>
        <begin position="41"/>
        <end position="44"/>
    </location>
</feature>
<accession>A0A7X2PCR8</accession>
<dbReference type="InterPro" id="IPR018022">
    <property type="entry name" value="IPT"/>
</dbReference>
<dbReference type="GO" id="GO:0052381">
    <property type="term" value="F:tRNA dimethylallyltransferase activity"/>
    <property type="evidence" value="ECO:0007669"/>
    <property type="project" value="UniProtKB-UniRule"/>
</dbReference>
<dbReference type="InterPro" id="IPR039657">
    <property type="entry name" value="Dimethylallyltransferase"/>
</dbReference>
<dbReference type="AlphaFoldDB" id="A0A7X2PCR8"/>
<dbReference type="HAMAP" id="MF_00185">
    <property type="entry name" value="IPP_trans"/>
    <property type="match status" value="1"/>
</dbReference>
<comment type="catalytic activity">
    <reaction evidence="9 10 11">
        <text>adenosine(37) in tRNA + dimethylallyl diphosphate = N(6)-dimethylallyladenosine(37) in tRNA + diphosphate</text>
        <dbReference type="Rhea" id="RHEA:26482"/>
        <dbReference type="Rhea" id="RHEA-COMP:10162"/>
        <dbReference type="Rhea" id="RHEA-COMP:10375"/>
        <dbReference type="ChEBI" id="CHEBI:33019"/>
        <dbReference type="ChEBI" id="CHEBI:57623"/>
        <dbReference type="ChEBI" id="CHEBI:74411"/>
        <dbReference type="ChEBI" id="CHEBI:74415"/>
        <dbReference type="EC" id="2.5.1.75"/>
    </reaction>
</comment>
<keyword evidence="5 10" id="KW-0819">tRNA processing</keyword>
<comment type="caution">
    <text evidence="14">The sequence shown here is derived from an EMBL/GenBank/DDBJ whole genome shotgun (WGS) entry which is preliminary data.</text>
</comment>
<sequence>MKSNIPSKKNKIIFLFGPTASGKTQLVEDYFSNGYQIINADSVQVYRYLDIGSAKPSLELLKKIKHYNVDILNPWEQFTVGEFIKNSDIAVQEIYSCGDIPLVTGGTAFYFKHFLYGLSEAPTADEKIRAKVNDMLNTLGLEKLYELLNTYDPISGARININDSYRITRALEVYYQTGKPLSSFALPTSPRNNMDPLIIGLDRDRDELYERIDKRVDIMFEDGLLEEIKKLKGMGGTLAWPALGAIGYREFFDASLTGEASIKIIKDKIKTASRRYAKRQLTFFRSFKNVNWIHPDDRESLESLLNSYLSK</sequence>
<evidence type="ECO:0000256" key="1">
    <source>
        <dbReference type="ARBA" id="ARBA00001946"/>
    </source>
</evidence>
<evidence type="ECO:0000256" key="2">
    <source>
        <dbReference type="ARBA" id="ARBA00003213"/>
    </source>
</evidence>
<dbReference type="EMBL" id="VUNN01000012">
    <property type="protein sequence ID" value="MSU06536.1"/>
    <property type="molecule type" value="Genomic_DNA"/>
</dbReference>
<keyword evidence="8 10" id="KW-0460">Magnesium</keyword>
<evidence type="ECO:0000256" key="3">
    <source>
        <dbReference type="ARBA" id="ARBA00005842"/>
    </source>
</evidence>
<dbReference type="GO" id="GO:0006400">
    <property type="term" value="P:tRNA modification"/>
    <property type="evidence" value="ECO:0007669"/>
    <property type="project" value="TreeGrafter"/>
</dbReference>
<evidence type="ECO:0000256" key="6">
    <source>
        <dbReference type="ARBA" id="ARBA00022741"/>
    </source>
</evidence>
<keyword evidence="15" id="KW-1185">Reference proteome</keyword>
<evidence type="ECO:0000256" key="4">
    <source>
        <dbReference type="ARBA" id="ARBA00022679"/>
    </source>
</evidence>
<dbReference type="Proteomes" id="UP000460549">
    <property type="component" value="Unassembled WGS sequence"/>
</dbReference>
<feature type="binding site" evidence="10">
    <location>
        <begin position="17"/>
        <end position="24"/>
    </location>
    <ligand>
        <name>ATP</name>
        <dbReference type="ChEBI" id="CHEBI:30616"/>
    </ligand>
</feature>
<feature type="site" description="Interaction with substrate tRNA" evidence="10">
    <location>
        <position position="107"/>
    </location>
</feature>
<keyword evidence="6 10" id="KW-0547">Nucleotide-binding</keyword>
<dbReference type="PANTHER" id="PTHR11088">
    <property type="entry name" value="TRNA DIMETHYLALLYLTRANSFERASE"/>
    <property type="match status" value="1"/>
</dbReference>
<evidence type="ECO:0000256" key="9">
    <source>
        <dbReference type="ARBA" id="ARBA00049563"/>
    </source>
</evidence>
<comment type="function">
    <text evidence="2 10 12">Catalyzes the transfer of a dimethylallyl group onto the adenine at position 37 in tRNAs that read codons beginning with uridine, leading to the formation of N6-(dimethylallyl)adenosine (i(6)A).</text>
</comment>
<organism evidence="14 15">
    <name type="scientific">Bullifex porci</name>
    <dbReference type="NCBI Taxonomy" id="2606638"/>
    <lineage>
        <taxon>Bacteria</taxon>
        <taxon>Pseudomonadati</taxon>
        <taxon>Spirochaetota</taxon>
        <taxon>Spirochaetia</taxon>
        <taxon>Spirochaetales</taxon>
        <taxon>Spirochaetaceae</taxon>
        <taxon>Bullifex</taxon>
    </lineage>
</organism>
<dbReference type="NCBIfam" id="TIGR00174">
    <property type="entry name" value="miaA"/>
    <property type="match status" value="1"/>
</dbReference>
<keyword evidence="7 10" id="KW-0067">ATP-binding</keyword>
<dbReference type="RefSeq" id="WP_154425507.1">
    <property type="nucleotide sequence ID" value="NZ_VUNN01000012.1"/>
</dbReference>
<comment type="subunit">
    <text evidence="10">Monomer.</text>
</comment>
<comment type="cofactor">
    <cofactor evidence="1 10">
        <name>Mg(2+)</name>
        <dbReference type="ChEBI" id="CHEBI:18420"/>
    </cofactor>
</comment>
<dbReference type="EC" id="2.5.1.75" evidence="10"/>
<feature type="site" description="Interaction with substrate tRNA" evidence="10">
    <location>
        <position position="129"/>
    </location>
</feature>
<evidence type="ECO:0000313" key="14">
    <source>
        <dbReference type="EMBL" id="MSU06536.1"/>
    </source>
</evidence>
<comment type="similarity">
    <text evidence="3 10 13">Belongs to the IPP transferase family.</text>
</comment>
<evidence type="ECO:0000256" key="8">
    <source>
        <dbReference type="ARBA" id="ARBA00022842"/>
    </source>
</evidence>
<evidence type="ECO:0000256" key="10">
    <source>
        <dbReference type="HAMAP-Rule" id="MF_00185"/>
    </source>
</evidence>
<dbReference type="GO" id="GO:0005524">
    <property type="term" value="F:ATP binding"/>
    <property type="evidence" value="ECO:0007669"/>
    <property type="project" value="UniProtKB-UniRule"/>
</dbReference>
<evidence type="ECO:0000313" key="15">
    <source>
        <dbReference type="Proteomes" id="UP000460549"/>
    </source>
</evidence>
<name>A0A7X2PCR8_9SPIO</name>
<evidence type="ECO:0000256" key="5">
    <source>
        <dbReference type="ARBA" id="ARBA00022694"/>
    </source>
</evidence>
<dbReference type="InterPro" id="IPR027417">
    <property type="entry name" value="P-loop_NTPase"/>
</dbReference>
<dbReference type="Gene3D" id="1.10.20.140">
    <property type="match status" value="1"/>
</dbReference>
<keyword evidence="4 10" id="KW-0808">Transferase</keyword>
<protein>
    <recommendedName>
        <fullName evidence="10">tRNA dimethylallyltransferase</fullName>
        <ecNumber evidence="10">2.5.1.75</ecNumber>
    </recommendedName>
    <alternativeName>
        <fullName evidence="10">Dimethylallyl diphosphate:tRNA dimethylallyltransferase</fullName>
        <shortName evidence="10">DMAPP:tRNA dimethylallyltransferase</shortName>
        <shortName evidence="10">DMATase</shortName>
    </alternativeName>
    <alternativeName>
        <fullName evidence="10">Isopentenyl-diphosphate:tRNA isopentenyltransferase</fullName>
        <shortName evidence="10">IPP transferase</shortName>
        <shortName evidence="10">IPPT</shortName>
        <shortName evidence="10">IPTase</shortName>
    </alternativeName>
</protein>
<evidence type="ECO:0000256" key="7">
    <source>
        <dbReference type="ARBA" id="ARBA00022840"/>
    </source>
</evidence>
<proteinExistence type="inferred from homology"/>
<feature type="binding site" evidence="10">
    <location>
        <begin position="19"/>
        <end position="24"/>
    </location>
    <ligand>
        <name>substrate</name>
    </ligand>
</feature>
<comment type="caution">
    <text evidence="10">Lacks conserved residue(s) required for the propagation of feature annotation.</text>
</comment>